<protein>
    <submittedName>
        <fullName evidence="1">Uncharacterized protein</fullName>
    </submittedName>
</protein>
<dbReference type="Proteomes" id="UP001334084">
    <property type="component" value="Chromosome 4"/>
</dbReference>
<dbReference type="KEGG" id="vnx:VNE69_04091"/>
<gene>
    <name evidence="1" type="ORF">VNE69_04091</name>
</gene>
<name>A0AAX4JBE4_9MICR</name>
<accession>A0AAX4JBE4</accession>
<dbReference type="AlphaFoldDB" id="A0AAX4JBE4"/>
<organism evidence="1 2">
    <name type="scientific">Vairimorpha necatrix</name>
    <dbReference type="NCBI Taxonomy" id="6039"/>
    <lineage>
        <taxon>Eukaryota</taxon>
        <taxon>Fungi</taxon>
        <taxon>Fungi incertae sedis</taxon>
        <taxon>Microsporidia</taxon>
        <taxon>Nosematidae</taxon>
        <taxon>Vairimorpha</taxon>
    </lineage>
</organism>
<proteinExistence type="predicted"/>
<evidence type="ECO:0000313" key="2">
    <source>
        <dbReference type="Proteomes" id="UP001334084"/>
    </source>
</evidence>
<dbReference type="GeneID" id="90541081"/>
<keyword evidence="2" id="KW-1185">Reference proteome</keyword>
<evidence type="ECO:0000313" key="1">
    <source>
        <dbReference type="EMBL" id="WUR03263.1"/>
    </source>
</evidence>
<sequence>MFTPLNKETSKKKMQSIVRERRSIKSVYYRYLLDLNKLDEIFSLQLEHEENCKVLNQIKESALYNFLTKYKDLDIEKYDIFKYRRVLLLYIRNLTEKKEFIKGKKLLNICRDKKYICNEYYELLEIINRNIII</sequence>
<reference evidence="1" key="1">
    <citation type="journal article" date="2024" name="BMC Genomics">
        <title>Functional annotation of a divergent genome using sequence and structure-based similarity.</title>
        <authorList>
            <person name="Svedberg D."/>
            <person name="Winiger R.R."/>
            <person name="Berg A."/>
            <person name="Sharma H."/>
            <person name="Tellgren-Roth C."/>
            <person name="Debrunner-Vossbrinck B.A."/>
            <person name="Vossbrinck C.R."/>
            <person name="Barandun J."/>
        </authorList>
    </citation>
    <scope>NUCLEOTIDE SEQUENCE</scope>
    <source>
        <strain evidence="1">Illinois isolate</strain>
    </source>
</reference>
<dbReference type="EMBL" id="CP142729">
    <property type="protein sequence ID" value="WUR03263.1"/>
    <property type="molecule type" value="Genomic_DNA"/>
</dbReference>
<dbReference type="RefSeq" id="XP_065329408.1">
    <property type="nucleotide sequence ID" value="XM_065473336.1"/>
</dbReference>